<feature type="region of interest" description="Disordered" evidence="2">
    <location>
        <begin position="1"/>
        <end position="39"/>
    </location>
</feature>
<reference evidence="3 4" key="1">
    <citation type="journal article" date="2019" name="Int. J. Syst. Evol. Microbiol.">
        <title>The Global Catalogue of Microorganisms (GCM) 10K type strain sequencing project: providing services to taxonomists for standard genome sequencing and annotation.</title>
        <authorList>
            <consortium name="The Broad Institute Genomics Platform"/>
            <consortium name="The Broad Institute Genome Sequencing Center for Infectious Disease"/>
            <person name="Wu L."/>
            <person name="Ma J."/>
        </authorList>
    </citation>
    <scope>NUCLEOTIDE SEQUENCE [LARGE SCALE GENOMIC DNA]</scope>
    <source>
        <strain evidence="3 4">JCM 16034</strain>
    </source>
</reference>
<evidence type="ECO:0000313" key="4">
    <source>
        <dbReference type="Proteomes" id="UP001500432"/>
    </source>
</evidence>
<dbReference type="PANTHER" id="PTHR46696:SF6">
    <property type="entry name" value="P450, PUTATIVE (EUROFUNG)-RELATED"/>
    <property type="match status" value="1"/>
</dbReference>
<sequence length="410" mass="44542">MDMEENARPEAATETATESVTETAHSPAPAFDWDPRSPEVQSDQIAAYDAMRAKCPVALGAQGNWAVFGHADTKRILADPGTFSNAVSAHLSVPNGMDPPQHGPFRAIVDRYYTPDRMAAFEPECRAIAQRLAAALPVPGDVDLMSAFAEPFANEVQCAFMGWPATLHEPLRAWTRKNHAATLAMDRAAMSAVALEFDSYIREQLDLRRSAGDLAPGDTTTELLGERVDGRRLSDEEIVSIVRNWTVGELGTIAASVGIIADFLARNPDVQATLRAQRHDGELLARASDEILRIHAPLIANRRRTTAPVTIGDRAIAAGERVIVLWASANRDERVFGDPDEFRLDRNPADNLLYGDGVHACPGAPLARLELRIVMDELLAATASIERGDEAPQRATYPGSGWTSLPLRLG</sequence>
<dbReference type="PANTHER" id="PTHR46696">
    <property type="entry name" value="P450, PUTATIVE (EUROFUNG)-RELATED"/>
    <property type="match status" value="1"/>
</dbReference>
<dbReference type="Pfam" id="PF00067">
    <property type="entry name" value="p450"/>
    <property type="match status" value="1"/>
</dbReference>
<dbReference type="EMBL" id="BAAAQW010000004">
    <property type="protein sequence ID" value="GAA2199247.1"/>
    <property type="molecule type" value="Genomic_DNA"/>
</dbReference>
<dbReference type="InterPro" id="IPR001128">
    <property type="entry name" value="Cyt_P450"/>
</dbReference>
<organism evidence="3 4">
    <name type="scientific">Sinomonas flava</name>
    <dbReference type="NCBI Taxonomy" id="496857"/>
    <lineage>
        <taxon>Bacteria</taxon>
        <taxon>Bacillati</taxon>
        <taxon>Actinomycetota</taxon>
        <taxon>Actinomycetes</taxon>
        <taxon>Micrococcales</taxon>
        <taxon>Micrococcaceae</taxon>
        <taxon>Sinomonas</taxon>
    </lineage>
</organism>
<dbReference type="CDD" id="cd11079">
    <property type="entry name" value="Cyp_unk"/>
    <property type="match status" value="1"/>
</dbReference>
<protein>
    <submittedName>
        <fullName evidence="3">Cytochrome P450</fullName>
    </submittedName>
</protein>
<dbReference type="InterPro" id="IPR002397">
    <property type="entry name" value="Cyt_P450_B"/>
</dbReference>
<accession>A0ABN3BQN3</accession>
<dbReference type="InterPro" id="IPR036396">
    <property type="entry name" value="Cyt_P450_sf"/>
</dbReference>
<dbReference type="Gene3D" id="1.10.630.10">
    <property type="entry name" value="Cytochrome P450"/>
    <property type="match status" value="1"/>
</dbReference>
<keyword evidence="4" id="KW-1185">Reference proteome</keyword>
<name>A0ABN3BQN3_9MICC</name>
<evidence type="ECO:0000256" key="1">
    <source>
        <dbReference type="ARBA" id="ARBA00010617"/>
    </source>
</evidence>
<gene>
    <name evidence="3" type="ORF">GCM10009849_14930</name>
</gene>
<comment type="similarity">
    <text evidence="1">Belongs to the cytochrome P450 family.</text>
</comment>
<evidence type="ECO:0000313" key="3">
    <source>
        <dbReference type="EMBL" id="GAA2199247.1"/>
    </source>
</evidence>
<dbReference type="PRINTS" id="PR00359">
    <property type="entry name" value="BP450"/>
</dbReference>
<proteinExistence type="inferred from homology"/>
<dbReference type="Proteomes" id="UP001500432">
    <property type="component" value="Unassembled WGS sequence"/>
</dbReference>
<dbReference type="SUPFAM" id="SSF48264">
    <property type="entry name" value="Cytochrome P450"/>
    <property type="match status" value="1"/>
</dbReference>
<feature type="compositionally biased region" description="Low complexity" evidence="2">
    <location>
        <begin position="9"/>
        <end position="24"/>
    </location>
</feature>
<dbReference type="RefSeq" id="WP_344299078.1">
    <property type="nucleotide sequence ID" value="NZ_BAAAQW010000004.1"/>
</dbReference>
<evidence type="ECO:0000256" key="2">
    <source>
        <dbReference type="SAM" id="MobiDB-lite"/>
    </source>
</evidence>
<comment type="caution">
    <text evidence="3">The sequence shown here is derived from an EMBL/GenBank/DDBJ whole genome shotgun (WGS) entry which is preliminary data.</text>
</comment>